<sequence length="97" mass="10925">MIHHIVLLKYKPEVTVDDIQEVKTRLAALPSQIPAISSLITGAAVSNPLDRGFGEGIIFVFEDEEALNVYRPHKAHTDYQQFVSQFITDITIFDIKV</sequence>
<comment type="caution">
    <text evidence="1">The sequence shown here is derived from an EMBL/GenBank/DDBJ whole genome shotgun (WGS) entry which is preliminary data.</text>
</comment>
<evidence type="ECO:0000313" key="2">
    <source>
        <dbReference type="Proteomes" id="UP000790377"/>
    </source>
</evidence>
<reference evidence="1" key="1">
    <citation type="journal article" date="2021" name="New Phytol.">
        <title>Evolutionary innovations through gain and loss of genes in the ectomycorrhizal Boletales.</title>
        <authorList>
            <person name="Wu G."/>
            <person name="Miyauchi S."/>
            <person name="Morin E."/>
            <person name="Kuo A."/>
            <person name="Drula E."/>
            <person name="Varga T."/>
            <person name="Kohler A."/>
            <person name="Feng B."/>
            <person name="Cao Y."/>
            <person name="Lipzen A."/>
            <person name="Daum C."/>
            <person name="Hundley H."/>
            <person name="Pangilinan J."/>
            <person name="Johnson J."/>
            <person name="Barry K."/>
            <person name="LaButti K."/>
            <person name="Ng V."/>
            <person name="Ahrendt S."/>
            <person name="Min B."/>
            <person name="Choi I.G."/>
            <person name="Park H."/>
            <person name="Plett J.M."/>
            <person name="Magnuson J."/>
            <person name="Spatafora J.W."/>
            <person name="Nagy L.G."/>
            <person name="Henrissat B."/>
            <person name="Grigoriev I.V."/>
            <person name="Yang Z.L."/>
            <person name="Xu J."/>
            <person name="Martin F.M."/>
        </authorList>
    </citation>
    <scope>NUCLEOTIDE SEQUENCE</scope>
    <source>
        <strain evidence="1">ATCC 28755</strain>
    </source>
</reference>
<protein>
    <submittedName>
        <fullName evidence="1">Stress responsive A/B barrel domain-containing protein</fullName>
    </submittedName>
</protein>
<keyword evidence="2" id="KW-1185">Reference proteome</keyword>
<gene>
    <name evidence="1" type="ORF">BJ138DRAFT_434845</name>
</gene>
<accession>A0ACB8AML4</accession>
<proteinExistence type="predicted"/>
<name>A0ACB8AML4_9AGAM</name>
<evidence type="ECO:0000313" key="1">
    <source>
        <dbReference type="EMBL" id="KAH7914253.1"/>
    </source>
</evidence>
<dbReference type="EMBL" id="MU267616">
    <property type="protein sequence ID" value="KAH7914253.1"/>
    <property type="molecule type" value="Genomic_DNA"/>
</dbReference>
<organism evidence="1 2">
    <name type="scientific">Hygrophoropsis aurantiaca</name>
    <dbReference type="NCBI Taxonomy" id="72124"/>
    <lineage>
        <taxon>Eukaryota</taxon>
        <taxon>Fungi</taxon>
        <taxon>Dikarya</taxon>
        <taxon>Basidiomycota</taxon>
        <taxon>Agaricomycotina</taxon>
        <taxon>Agaricomycetes</taxon>
        <taxon>Agaricomycetidae</taxon>
        <taxon>Boletales</taxon>
        <taxon>Coniophorineae</taxon>
        <taxon>Hygrophoropsidaceae</taxon>
        <taxon>Hygrophoropsis</taxon>
    </lineage>
</organism>
<dbReference type="Proteomes" id="UP000790377">
    <property type="component" value="Unassembled WGS sequence"/>
</dbReference>